<name>A0ABM6NVF3_BURCE</name>
<organism evidence="1 2">
    <name type="scientific">Burkholderia cepacia</name>
    <name type="common">Pseudomonas cepacia</name>
    <dbReference type="NCBI Taxonomy" id="292"/>
    <lineage>
        <taxon>Bacteria</taxon>
        <taxon>Pseudomonadati</taxon>
        <taxon>Pseudomonadota</taxon>
        <taxon>Betaproteobacteria</taxon>
        <taxon>Burkholderiales</taxon>
        <taxon>Burkholderiaceae</taxon>
        <taxon>Burkholderia</taxon>
        <taxon>Burkholderia cepacia complex</taxon>
    </lineage>
</organism>
<dbReference type="Proteomes" id="UP000218103">
    <property type="component" value="Chromosome 1"/>
</dbReference>
<reference evidence="2" key="1">
    <citation type="submission" date="2017-09" db="EMBL/GenBank/DDBJ databases">
        <title>FDA dAtabase for Regulatory Grade micrObial Sequences (FDA-ARGOS): Supporting development and validation of Infectious Disease Dx tests.</title>
        <authorList>
            <person name="Minogue T."/>
            <person name="Wolcott M."/>
            <person name="Wasieloski L."/>
            <person name="Aguilar W."/>
            <person name="Moore D."/>
            <person name="Tallon L.J."/>
            <person name="Sadzewicz L."/>
            <person name="Ott S."/>
            <person name="Zhao X."/>
            <person name="Nagaraj S."/>
            <person name="Vavikolanu K."/>
            <person name="Aluvathingal J."/>
            <person name="Nadendla S."/>
            <person name="Sichtig H."/>
        </authorList>
    </citation>
    <scope>NUCLEOTIDE SEQUENCE [LARGE SCALE GENOMIC DNA]</scope>
    <source>
        <strain evidence="2">FDAARGOS_388</strain>
    </source>
</reference>
<keyword evidence="2" id="KW-1185">Reference proteome</keyword>
<dbReference type="Gene3D" id="3.40.50.620">
    <property type="entry name" value="HUPs"/>
    <property type="match status" value="1"/>
</dbReference>
<evidence type="ECO:0000313" key="1">
    <source>
        <dbReference type="EMBL" id="ATF78894.1"/>
    </source>
</evidence>
<accession>A0ABM6NVF3</accession>
<gene>
    <name evidence="1" type="ORF">CO711_16690</name>
</gene>
<dbReference type="InterPro" id="IPR014729">
    <property type="entry name" value="Rossmann-like_a/b/a_fold"/>
</dbReference>
<evidence type="ECO:0008006" key="3">
    <source>
        <dbReference type="Google" id="ProtNLM"/>
    </source>
</evidence>
<sequence>MAIAENARSKNLPLIVAQCGIDEEHPDNARFAADCERWFGVPITRLKSEKFGSSIYTVFEREKYIAGVRGAACTRALKKHVREAFQRHGDMHVFGYSAEEQGRVDQFIDGNNDVLIWPILVEKGITHDDCLAIIDRAGIEIPTMYKLGYLHNNCIGCVKGGAGYWNKVRVDFPPQFDRMAKLSRRLGVKLVKVGEERVFLDELPPDVGDYQNELSIQCGIFCELAEKDLEGANHG</sequence>
<proteinExistence type="predicted"/>
<evidence type="ECO:0000313" key="2">
    <source>
        <dbReference type="Proteomes" id="UP000218103"/>
    </source>
</evidence>
<dbReference type="EMBL" id="CP023518">
    <property type="protein sequence ID" value="ATF78894.1"/>
    <property type="molecule type" value="Genomic_DNA"/>
</dbReference>
<protein>
    <recommendedName>
        <fullName evidence="3">Phosphoadenosine phosphosulfate reductase family protein</fullName>
    </recommendedName>
</protein>